<dbReference type="EMBL" id="JARJCW010000214">
    <property type="protein sequence ID" value="KAJ7186201.1"/>
    <property type="molecule type" value="Genomic_DNA"/>
</dbReference>
<reference evidence="2" key="1">
    <citation type="submission" date="2023-03" db="EMBL/GenBank/DDBJ databases">
        <title>Massive genome expansion in bonnet fungi (Mycena s.s.) driven by repeated elements and novel gene families across ecological guilds.</title>
        <authorList>
            <consortium name="Lawrence Berkeley National Laboratory"/>
            <person name="Harder C.B."/>
            <person name="Miyauchi S."/>
            <person name="Viragh M."/>
            <person name="Kuo A."/>
            <person name="Thoen E."/>
            <person name="Andreopoulos B."/>
            <person name="Lu D."/>
            <person name="Skrede I."/>
            <person name="Drula E."/>
            <person name="Henrissat B."/>
            <person name="Morin E."/>
            <person name="Kohler A."/>
            <person name="Barry K."/>
            <person name="LaButti K."/>
            <person name="Morin E."/>
            <person name="Salamov A."/>
            <person name="Lipzen A."/>
            <person name="Mereny Z."/>
            <person name="Hegedus B."/>
            <person name="Baldrian P."/>
            <person name="Stursova M."/>
            <person name="Weitz H."/>
            <person name="Taylor A."/>
            <person name="Grigoriev I.V."/>
            <person name="Nagy L.G."/>
            <person name="Martin F."/>
            <person name="Kauserud H."/>
        </authorList>
    </citation>
    <scope>NUCLEOTIDE SEQUENCE</scope>
    <source>
        <strain evidence="2">9144</strain>
    </source>
</reference>
<keyword evidence="3" id="KW-1185">Reference proteome</keyword>
<organism evidence="2 3">
    <name type="scientific">Mycena pura</name>
    <dbReference type="NCBI Taxonomy" id="153505"/>
    <lineage>
        <taxon>Eukaryota</taxon>
        <taxon>Fungi</taxon>
        <taxon>Dikarya</taxon>
        <taxon>Basidiomycota</taxon>
        <taxon>Agaricomycotina</taxon>
        <taxon>Agaricomycetes</taxon>
        <taxon>Agaricomycetidae</taxon>
        <taxon>Agaricales</taxon>
        <taxon>Marasmiineae</taxon>
        <taxon>Mycenaceae</taxon>
        <taxon>Mycena</taxon>
    </lineage>
</organism>
<keyword evidence="1" id="KW-0812">Transmembrane</keyword>
<evidence type="ECO:0000313" key="2">
    <source>
        <dbReference type="EMBL" id="KAJ7186201.1"/>
    </source>
</evidence>
<feature type="non-terminal residue" evidence="2">
    <location>
        <position position="305"/>
    </location>
</feature>
<feature type="transmembrane region" description="Helical" evidence="1">
    <location>
        <begin position="26"/>
        <end position="43"/>
    </location>
</feature>
<name>A0AAD6XWZ8_9AGAR</name>
<feature type="transmembrane region" description="Helical" evidence="1">
    <location>
        <begin position="125"/>
        <end position="146"/>
    </location>
</feature>
<protein>
    <submittedName>
        <fullName evidence="2">Uncharacterized protein</fullName>
    </submittedName>
</protein>
<proteinExistence type="predicted"/>
<gene>
    <name evidence="2" type="ORF">GGX14DRAFT_529799</name>
</gene>
<sequence>MPSLNLTATPTSLTLVPPSVAHEARLGSYVIVGTLGAYIWDLLSNLNNDYKLLTEHRVELTTFVYFFSRLWTLLVLVSSTLFQTYPLYHCALAHTLVLVCYAIAVPLTCLLFFLRARAIFNRDPFPTLLLFCLWLVVVGTAAAFPFSSTAAPRGSTGFCAVIGFRPYTGAMGIAGATHDTAAFAAISWRLFANAGAHTGGGLTDRIGTLVTGKHLPRFSQALLKDGQLYYLITTAGNTAAAVLFYGGVAPQQRGMLAACDVALVNAAACHVFRHTKLAAPRGAAASLVFSMPRSSGAVYVSKVEE</sequence>
<dbReference type="AlphaFoldDB" id="A0AAD6XWZ8"/>
<comment type="caution">
    <text evidence="2">The sequence shown here is derived from an EMBL/GenBank/DDBJ whole genome shotgun (WGS) entry which is preliminary data.</text>
</comment>
<evidence type="ECO:0000313" key="3">
    <source>
        <dbReference type="Proteomes" id="UP001219525"/>
    </source>
</evidence>
<dbReference type="Proteomes" id="UP001219525">
    <property type="component" value="Unassembled WGS sequence"/>
</dbReference>
<keyword evidence="1" id="KW-1133">Transmembrane helix</keyword>
<feature type="transmembrane region" description="Helical" evidence="1">
    <location>
        <begin position="228"/>
        <end position="248"/>
    </location>
</feature>
<feature type="transmembrane region" description="Helical" evidence="1">
    <location>
        <begin position="91"/>
        <end position="113"/>
    </location>
</feature>
<accession>A0AAD6XWZ8</accession>
<keyword evidence="1" id="KW-0472">Membrane</keyword>
<evidence type="ECO:0000256" key="1">
    <source>
        <dbReference type="SAM" id="Phobius"/>
    </source>
</evidence>
<feature type="transmembrane region" description="Helical" evidence="1">
    <location>
        <begin position="63"/>
        <end position="85"/>
    </location>
</feature>